<dbReference type="InterPro" id="IPR036396">
    <property type="entry name" value="Cyt_P450_sf"/>
</dbReference>
<sequence length="534" mass="60486">MISLSLVALPLVVSYLVYIYLVFPVFFSPLSKIPSAHFLSSFSPVWILWKRYKGQENRAIHAAHVKYGGIVRLGPNEVSVACVDNGIRTVYSGGFEKWNWYPNQFENYGVPNMFSMANSKPHSIQKRMISNVYSKSYLQSSPELHQISKIMIFDRLLPLLQDVATKGQSLDVHDLNHSSTMDFIIAFIFGLQTSTNFIQDVKTRKEWISIYQSRRPFRFWAAELPGVVCFFKRLGINIIPAWVSNANRWLEDWTLEKCDAAAASVYEFEDPFSAGKEKLDTLPTTPTRTTPIVFCQLADCLKPNPAYRSPHPMRLSIATELHDHLAAGHETSGITLTYLFHELSLNPPIQSRLRAELRAHLPSLLPSSPERKPHDMPNPRTIDALPFLNACLLETLRIHAAIPGPQPRITPHSPSMSLANSPPLPGGVRVSAQAYTLHRNADVFPEPELWRPERWIEASEAEKLEMGRWFWAFGSGGRMCIGRHFAVQEMKLITAAIYANFTTHIVDDEGIEQIDAYTAGPKGNKLMLRFERVE</sequence>
<dbReference type="InterPro" id="IPR017972">
    <property type="entry name" value="Cyt_P450_CS"/>
</dbReference>
<dbReference type="PANTHER" id="PTHR24305">
    <property type="entry name" value="CYTOCHROME P450"/>
    <property type="match status" value="1"/>
</dbReference>
<dbReference type="EMBL" id="JBEFKJ010000019">
    <property type="protein sequence ID" value="KAL2040814.1"/>
    <property type="molecule type" value="Genomic_DNA"/>
</dbReference>
<evidence type="ECO:0000256" key="4">
    <source>
        <dbReference type="ARBA" id="ARBA00023004"/>
    </source>
</evidence>
<evidence type="ECO:0000256" key="2">
    <source>
        <dbReference type="ARBA" id="ARBA00010617"/>
    </source>
</evidence>
<dbReference type="InterPro" id="IPR002403">
    <property type="entry name" value="Cyt_P450_E_grp-IV"/>
</dbReference>
<keyword evidence="5" id="KW-0349">Heme</keyword>
<dbReference type="Gene3D" id="1.10.630.10">
    <property type="entry name" value="Cytochrome P450"/>
    <property type="match status" value="1"/>
</dbReference>
<keyword evidence="6" id="KW-0812">Transmembrane</keyword>
<dbReference type="SUPFAM" id="SSF48264">
    <property type="entry name" value="Cytochrome P450"/>
    <property type="match status" value="1"/>
</dbReference>
<evidence type="ECO:0000313" key="8">
    <source>
        <dbReference type="Proteomes" id="UP001590950"/>
    </source>
</evidence>
<dbReference type="PRINTS" id="PR00385">
    <property type="entry name" value="P450"/>
</dbReference>
<comment type="caution">
    <text evidence="7">The sequence shown here is derived from an EMBL/GenBank/DDBJ whole genome shotgun (WGS) entry which is preliminary data.</text>
</comment>
<organism evidence="7 8">
    <name type="scientific">Stereocaulon virgatum</name>
    <dbReference type="NCBI Taxonomy" id="373712"/>
    <lineage>
        <taxon>Eukaryota</taxon>
        <taxon>Fungi</taxon>
        <taxon>Dikarya</taxon>
        <taxon>Ascomycota</taxon>
        <taxon>Pezizomycotina</taxon>
        <taxon>Lecanoromycetes</taxon>
        <taxon>OSLEUM clade</taxon>
        <taxon>Lecanoromycetidae</taxon>
        <taxon>Lecanorales</taxon>
        <taxon>Lecanorineae</taxon>
        <taxon>Stereocaulaceae</taxon>
        <taxon>Stereocaulon</taxon>
    </lineage>
</organism>
<keyword evidence="4 5" id="KW-0408">Iron</keyword>
<evidence type="ECO:0008006" key="9">
    <source>
        <dbReference type="Google" id="ProtNLM"/>
    </source>
</evidence>
<evidence type="ECO:0000313" key="7">
    <source>
        <dbReference type="EMBL" id="KAL2040814.1"/>
    </source>
</evidence>
<reference evidence="7 8" key="1">
    <citation type="submission" date="2024-09" db="EMBL/GenBank/DDBJ databases">
        <title>Rethinking Asexuality: The Enigmatic Case of Functional Sexual Genes in Lepraria (Stereocaulaceae).</title>
        <authorList>
            <person name="Doellman M."/>
            <person name="Sun Y."/>
            <person name="Barcenas-Pena A."/>
            <person name="Lumbsch H.T."/>
            <person name="Grewe F."/>
        </authorList>
    </citation>
    <scope>NUCLEOTIDE SEQUENCE [LARGE SCALE GENOMIC DNA]</scope>
    <source>
        <strain evidence="7 8">Mercado 3170</strain>
    </source>
</reference>
<evidence type="ECO:0000256" key="6">
    <source>
        <dbReference type="SAM" id="Phobius"/>
    </source>
</evidence>
<keyword evidence="8" id="KW-1185">Reference proteome</keyword>
<dbReference type="InterPro" id="IPR050121">
    <property type="entry name" value="Cytochrome_P450_monoxygenase"/>
</dbReference>
<keyword evidence="6" id="KW-1133">Transmembrane helix</keyword>
<keyword evidence="3 5" id="KW-0479">Metal-binding</keyword>
<dbReference type="PROSITE" id="PS00086">
    <property type="entry name" value="CYTOCHROME_P450"/>
    <property type="match status" value="1"/>
</dbReference>
<gene>
    <name evidence="7" type="ORF">N7G274_006272</name>
</gene>
<dbReference type="Proteomes" id="UP001590950">
    <property type="component" value="Unassembled WGS sequence"/>
</dbReference>
<evidence type="ECO:0000256" key="3">
    <source>
        <dbReference type="ARBA" id="ARBA00022723"/>
    </source>
</evidence>
<protein>
    <recommendedName>
        <fullName evidence="9">Cytochrome P450</fullName>
    </recommendedName>
</protein>
<dbReference type="CDD" id="cd11059">
    <property type="entry name" value="CYP_fungal"/>
    <property type="match status" value="1"/>
</dbReference>
<evidence type="ECO:0000256" key="1">
    <source>
        <dbReference type="ARBA" id="ARBA00001971"/>
    </source>
</evidence>
<dbReference type="PANTHER" id="PTHR24305:SF166">
    <property type="entry name" value="CYTOCHROME P450 12A4, MITOCHONDRIAL-RELATED"/>
    <property type="match status" value="1"/>
</dbReference>
<feature type="transmembrane region" description="Helical" evidence="6">
    <location>
        <begin position="7"/>
        <end position="27"/>
    </location>
</feature>
<proteinExistence type="inferred from homology"/>
<comment type="similarity">
    <text evidence="2 5">Belongs to the cytochrome P450 family.</text>
</comment>
<name>A0ABR4A4H7_9LECA</name>
<keyword evidence="5" id="KW-0560">Oxidoreductase</keyword>
<accession>A0ABR4A4H7</accession>
<dbReference type="PRINTS" id="PR00465">
    <property type="entry name" value="EP450IV"/>
</dbReference>
<comment type="cofactor">
    <cofactor evidence="1">
        <name>heme</name>
        <dbReference type="ChEBI" id="CHEBI:30413"/>
    </cofactor>
</comment>
<keyword evidence="5" id="KW-0503">Monooxygenase</keyword>
<evidence type="ECO:0000256" key="5">
    <source>
        <dbReference type="RuleBase" id="RU000461"/>
    </source>
</evidence>
<keyword evidence="6" id="KW-0472">Membrane</keyword>
<dbReference type="InterPro" id="IPR001128">
    <property type="entry name" value="Cyt_P450"/>
</dbReference>
<dbReference type="Pfam" id="PF00067">
    <property type="entry name" value="p450"/>
    <property type="match status" value="1"/>
</dbReference>